<reference evidence="2 3" key="1">
    <citation type="submission" date="2019-10" db="EMBL/GenBank/DDBJ databases">
        <title>A soil myxobacterium in the family Polyangiaceae.</title>
        <authorList>
            <person name="Li Y."/>
            <person name="Wang J."/>
        </authorList>
    </citation>
    <scope>NUCLEOTIDE SEQUENCE [LARGE SCALE GENOMIC DNA]</scope>
    <source>
        <strain evidence="2 3">DSM 14734</strain>
    </source>
</reference>
<dbReference type="AlphaFoldDB" id="A0A6N7PG09"/>
<protein>
    <recommendedName>
        <fullName evidence="4">YkgJ family cysteine cluster protein</fullName>
    </recommendedName>
</protein>
<sequence>MSRTKSSDRSPAKTRTNTSPEGDRLVPLFEELAAIYREVDASFAGQSCPASTECCRFGVTGREPYVTSIELALVQRAIAARGGARAIGRTPPPLAGHEDNSRGKRRLTTLDERVCPLLDERGRCAIYTSRPFGCRTYFCERATGTAGVDQRGINAFVRRIKDLAARHAPEGDLGRPLTRALAGASSSSGSGPRRRR</sequence>
<feature type="compositionally biased region" description="Low complexity" evidence="1">
    <location>
        <begin position="179"/>
        <end position="196"/>
    </location>
</feature>
<name>A0A6N7PG09_9BACT</name>
<evidence type="ECO:0000256" key="1">
    <source>
        <dbReference type="SAM" id="MobiDB-lite"/>
    </source>
</evidence>
<dbReference type="Proteomes" id="UP000440224">
    <property type="component" value="Unassembled WGS sequence"/>
</dbReference>
<gene>
    <name evidence="2" type="ORF">GF068_03240</name>
</gene>
<feature type="region of interest" description="Disordered" evidence="1">
    <location>
        <begin position="167"/>
        <end position="196"/>
    </location>
</feature>
<feature type="region of interest" description="Disordered" evidence="1">
    <location>
        <begin position="1"/>
        <end position="24"/>
    </location>
</feature>
<evidence type="ECO:0000313" key="3">
    <source>
        <dbReference type="Proteomes" id="UP000440224"/>
    </source>
</evidence>
<dbReference type="OrthoDB" id="277831at2"/>
<dbReference type="EMBL" id="WJIE01000001">
    <property type="protein sequence ID" value="MRG90938.1"/>
    <property type="molecule type" value="Genomic_DNA"/>
</dbReference>
<dbReference type="RefSeq" id="WP_153817794.1">
    <property type="nucleotide sequence ID" value="NZ_WJIE01000001.1"/>
</dbReference>
<organism evidence="2 3">
    <name type="scientific">Polyangium spumosum</name>
    <dbReference type="NCBI Taxonomy" id="889282"/>
    <lineage>
        <taxon>Bacteria</taxon>
        <taxon>Pseudomonadati</taxon>
        <taxon>Myxococcota</taxon>
        <taxon>Polyangia</taxon>
        <taxon>Polyangiales</taxon>
        <taxon>Polyangiaceae</taxon>
        <taxon>Polyangium</taxon>
    </lineage>
</organism>
<evidence type="ECO:0000313" key="2">
    <source>
        <dbReference type="EMBL" id="MRG90938.1"/>
    </source>
</evidence>
<evidence type="ECO:0008006" key="4">
    <source>
        <dbReference type="Google" id="ProtNLM"/>
    </source>
</evidence>
<comment type="caution">
    <text evidence="2">The sequence shown here is derived from an EMBL/GenBank/DDBJ whole genome shotgun (WGS) entry which is preliminary data.</text>
</comment>
<feature type="compositionally biased region" description="Basic and acidic residues" evidence="1">
    <location>
        <begin position="1"/>
        <end position="11"/>
    </location>
</feature>
<keyword evidence="3" id="KW-1185">Reference proteome</keyword>
<accession>A0A6N7PG09</accession>
<proteinExistence type="predicted"/>